<proteinExistence type="predicted"/>
<dbReference type="OrthoDB" id="5826082at2759"/>
<keyword evidence="4" id="KW-1185">Reference proteome</keyword>
<protein>
    <recommendedName>
        <fullName evidence="1">Vacuolar ATPase assembly protein VMA22</fullName>
    </recommendedName>
</protein>
<dbReference type="AlphaFoldDB" id="A0A2G9ULX1"/>
<dbReference type="InterPro" id="IPR040357">
    <property type="entry name" value="Vma22/CCDC115"/>
</dbReference>
<organism evidence="3 4">
    <name type="scientific">Teladorsagia circumcincta</name>
    <name type="common">Brown stomach worm</name>
    <name type="synonym">Ostertagia circumcincta</name>
    <dbReference type="NCBI Taxonomy" id="45464"/>
    <lineage>
        <taxon>Eukaryota</taxon>
        <taxon>Metazoa</taxon>
        <taxon>Ecdysozoa</taxon>
        <taxon>Nematoda</taxon>
        <taxon>Chromadorea</taxon>
        <taxon>Rhabditida</taxon>
        <taxon>Rhabditina</taxon>
        <taxon>Rhabditomorpha</taxon>
        <taxon>Strongyloidea</taxon>
        <taxon>Trichostrongylidae</taxon>
        <taxon>Teladorsagia</taxon>
    </lineage>
</organism>
<sequence length="180" mass="20464">MEELNSLSLERLQFVSDYYKLVIQLENYLSSARSDISKARTLQGVALSSIFGVDVQSPEANTRVAFNDGKFTLVDSAEVRNDDESESKVRKRKEDDASKKEQEDDKPKVKHIPNFRPFGVFEPLCAKEARKTMHSALEIVCELATLQCEIKRIDSRTLSVKESLNLDSELSEKLEHILKV</sequence>
<feature type="region of interest" description="Disordered" evidence="2">
    <location>
        <begin position="82"/>
        <end position="107"/>
    </location>
</feature>
<reference evidence="3 4" key="1">
    <citation type="submission" date="2015-09" db="EMBL/GenBank/DDBJ databases">
        <title>Draft genome of the parasitic nematode Teladorsagia circumcincta isolate WARC Sus (inbred).</title>
        <authorList>
            <person name="Mitreva M."/>
        </authorList>
    </citation>
    <scope>NUCLEOTIDE SEQUENCE [LARGE SCALE GENOMIC DNA]</scope>
    <source>
        <strain evidence="3 4">S</strain>
    </source>
</reference>
<dbReference type="GO" id="GO:0070072">
    <property type="term" value="P:vacuolar proton-transporting V-type ATPase complex assembly"/>
    <property type="evidence" value="ECO:0007669"/>
    <property type="project" value="InterPro"/>
</dbReference>
<evidence type="ECO:0000256" key="1">
    <source>
        <dbReference type="ARBA" id="ARBA00093634"/>
    </source>
</evidence>
<dbReference type="PANTHER" id="PTHR31996">
    <property type="entry name" value="COILED-COIL DOMAIN-CONTAINING PROTEIN 115"/>
    <property type="match status" value="1"/>
</dbReference>
<dbReference type="PANTHER" id="PTHR31996:SF2">
    <property type="entry name" value="COILED-COIL DOMAIN-CONTAINING PROTEIN 115"/>
    <property type="match status" value="1"/>
</dbReference>
<dbReference type="EMBL" id="KZ346172">
    <property type="protein sequence ID" value="PIO70732.1"/>
    <property type="molecule type" value="Genomic_DNA"/>
</dbReference>
<evidence type="ECO:0000313" key="4">
    <source>
        <dbReference type="Proteomes" id="UP000230423"/>
    </source>
</evidence>
<dbReference type="GO" id="GO:0051082">
    <property type="term" value="F:unfolded protein binding"/>
    <property type="evidence" value="ECO:0007669"/>
    <property type="project" value="TreeGrafter"/>
</dbReference>
<evidence type="ECO:0000256" key="2">
    <source>
        <dbReference type="SAM" id="MobiDB-lite"/>
    </source>
</evidence>
<gene>
    <name evidence="3" type="ORF">TELCIR_07402</name>
</gene>
<evidence type="ECO:0000313" key="3">
    <source>
        <dbReference type="EMBL" id="PIO70732.1"/>
    </source>
</evidence>
<name>A0A2G9ULX1_TELCI</name>
<accession>A0A2G9ULX1</accession>
<dbReference type="Proteomes" id="UP000230423">
    <property type="component" value="Unassembled WGS sequence"/>
</dbReference>